<dbReference type="InterPro" id="IPR000719">
    <property type="entry name" value="Prot_kinase_dom"/>
</dbReference>
<feature type="signal peptide" evidence="3">
    <location>
        <begin position="1"/>
        <end position="19"/>
    </location>
</feature>
<dbReference type="Proteomes" id="UP001295740">
    <property type="component" value="Unassembled WGS sequence"/>
</dbReference>
<reference evidence="5" key="1">
    <citation type="submission" date="2023-10" db="EMBL/GenBank/DDBJ databases">
        <authorList>
            <person name="Hackl T."/>
        </authorList>
    </citation>
    <scope>NUCLEOTIDE SEQUENCE</scope>
</reference>
<dbReference type="GO" id="GO:0005634">
    <property type="term" value="C:nucleus"/>
    <property type="evidence" value="ECO:0007669"/>
    <property type="project" value="TreeGrafter"/>
</dbReference>
<dbReference type="Gene3D" id="1.10.510.10">
    <property type="entry name" value="Transferase(Phosphotransferase) domain 1"/>
    <property type="match status" value="1"/>
</dbReference>
<name>A0AAI8V9S8_9PEZI</name>
<dbReference type="Pfam" id="PF00069">
    <property type="entry name" value="Pkinase"/>
    <property type="match status" value="1"/>
</dbReference>
<evidence type="ECO:0000259" key="4">
    <source>
        <dbReference type="PROSITE" id="PS50011"/>
    </source>
</evidence>
<dbReference type="SUPFAM" id="SSF56112">
    <property type="entry name" value="Protein kinase-like (PK-like)"/>
    <property type="match status" value="1"/>
</dbReference>
<feature type="chain" id="PRO_5042552044" evidence="3">
    <location>
        <begin position="20"/>
        <end position="387"/>
    </location>
</feature>
<dbReference type="PANTHER" id="PTHR44167">
    <property type="entry name" value="OVARIAN-SPECIFIC SERINE/THREONINE-PROTEIN KINASE LOK-RELATED"/>
    <property type="match status" value="1"/>
</dbReference>
<dbReference type="EMBL" id="CAUWAG010000003">
    <property type="protein sequence ID" value="CAJ2500707.1"/>
    <property type="molecule type" value="Genomic_DNA"/>
</dbReference>
<keyword evidence="6" id="KW-1185">Reference proteome</keyword>
<comment type="caution">
    <text evidence="5">The sequence shown here is derived from an EMBL/GenBank/DDBJ whole genome shotgun (WGS) entry which is preliminary data.</text>
</comment>
<feature type="compositionally biased region" description="Basic and acidic residues" evidence="2">
    <location>
        <begin position="357"/>
        <end position="367"/>
    </location>
</feature>
<dbReference type="GO" id="GO:0044773">
    <property type="term" value="P:mitotic DNA damage checkpoint signaling"/>
    <property type="evidence" value="ECO:0007669"/>
    <property type="project" value="TreeGrafter"/>
</dbReference>
<dbReference type="AlphaFoldDB" id="A0AAI8V9S8"/>
<gene>
    <name evidence="5" type="ORF">KHLLAP_LOCUS1175</name>
</gene>
<dbReference type="PANTHER" id="PTHR44167:SF24">
    <property type="entry name" value="SERINE_THREONINE-PROTEIN KINASE CHK2"/>
    <property type="match status" value="1"/>
</dbReference>
<evidence type="ECO:0000256" key="3">
    <source>
        <dbReference type="SAM" id="SignalP"/>
    </source>
</evidence>
<evidence type="ECO:0000313" key="5">
    <source>
        <dbReference type="EMBL" id="CAJ2500707.1"/>
    </source>
</evidence>
<feature type="binding site" evidence="1">
    <location>
        <position position="86"/>
    </location>
    <ligand>
        <name>ATP</name>
        <dbReference type="ChEBI" id="CHEBI:30616"/>
    </ligand>
</feature>
<evidence type="ECO:0000256" key="2">
    <source>
        <dbReference type="SAM" id="MobiDB-lite"/>
    </source>
</evidence>
<dbReference type="PROSITE" id="PS50011">
    <property type="entry name" value="PROTEIN_KINASE_DOM"/>
    <property type="match status" value="1"/>
</dbReference>
<evidence type="ECO:0000313" key="6">
    <source>
        <dbReference type="Proteomes" id="UP001295740"/>
    </source>
</evidence>
<keyword evidence="1" id="KW-0067">ATP-binding</keyword>
<keyword evidence="3" id="KW-0732">Signal</keyword>
<organism evidence="5 6">
    <name type="scientific">Anthostomella pinea</name>
    <dbReference type="NCBI Taxonomy" id="933095"/>
    <lineage>
        <taxon>Eukaryota</taxon>
        <taxon>Fungi</taxon>
        <taxon>Dikarya</taxon>
        <taxon>Ascomycota</taxon>
        <taxon>Pezizomycotina</taxon>
        <taxon>Sordariomycetes</taxon>
        <taxon>Xylariomycetidae</taxon>
        <taxon>Xylariales</taxon>
        <taxon>Xylariaceae</taxon>
        <taxon>Anthostomella</taxon>
    </lineage>
</organism>
<proteinExistence type="predicted"/>
<dbReference type="PROSITE" id="PS00107">
    <property type="entry name" value="PROTEIN_KINASE_ATP"/>
    <property type="match status" value="1"/>
</dbReference>
<dbReference type="InterPro" id="IPR017441">
    <property type="entry name" value="Protein_kinase_ATP_BS"/>
</dbReference>
<accession>A0AAI8V9S8</accession>
<keyword evidence="1" id="KW-0547">Nucleotide-binding</keyword>
<dbReference type="InterPro" id="IPR011009">
    <property type="entry name" value="Kinase-like_dom_sf"/>
</dbReference>
<feature type="domain" description="Protein kinase" evidence="4">
    <location>
        <begin position="59"/>
        <end position="350"/>
    </location>
</feature>
<feature type="region of interest" description="Disordered" evidence="2">
    <location>
        <begin position="352"/>
        <end position="387"/>
    </location>
</feature>
<protein>
    <submittedName>
        <fullName evidence="5">Uu.00g035600.m01.CDS01</fullName>
    </submittedName>
</protein>
<evidence type="ECO:0000256" key="1">
    <source>
        <dbReference type="PROSITE-ProRule" id="PRU10141"/>
    </source>
</evidence>
<dbReference type="GO" id="GO:0005524">
    <property type="term" value="F:ATP binding"/>
    <property type="evidence" value="ECO:0007669"/>
    <property type="project" value="UniProtKB-UniRule"/>
</dbReference>
<dbReference type="GO" id="GO:0004674">
    <property type="term" value="F:protein serine/threonine kinase activity"/>
    <property type="evidence" value="ECO:0007669"/>
    <property type="project" value="TreeGrafter"/>
</dbReference>
<feature type="compositionally biased region" description="Basic and acidic residues" evidence="2">
    <location>
        <begin position="375"/>
        <end position="387"/>
    </location>
</feature>
<sequence length="387" mass="43961">MIFYSNLAFLALVAVSVLAAPAPEPGQNPEQLLKPPVRGRSLNLALRDPVEFDIYRGRYEECTRIGKGTSGTVYDCAFGKTRVAVKECWEDPRDPDSVVWFKDCMREPKILTALKEIKGITHLIDSELRTYDSGQRQFLMSMELGRGKSLAWAIDDLQYPHGESGMTLRLNVLEVAYTLKSMARRGWVHGDVKPDNLVFMDTYSEGQPRGELRLIDMGSAQYVGEVDPKDKTKQWMKLDRVVGTPDYVPPSISNFVDESLQDPLKRDVWAYGQTVYTMLTGQPAEYTLWSSFLKKNLDERKDYLMQRAGIKSNSPITRLLAEIFVELDDDRPTMKQVVDILKSTTQEEWFEVSKQAGEARVRRRGEPEDAPSDCKQSDESHAESDVN</sequence>
<dbReference type="SMART" id="SM00220">
    <property type="entry name" value="S_TKc"/>
    <property type="match status" value="1"/>
</dbReference>